<evidence type="ECO:0000256" key="1">
    <source>
        <dbReference type="ARBA" id="ARBA00002404"/>
    </source>
</evidence>
<keyword evidence="7" id="KW-0966">Cell projection</keyword>
<evidence type="ECO:0000256" key="7">
    <source>
        <dbReference type="ARBA" id="ARBA00023273"/>
    </source>
</evidence>
<dbReference type="RGD" id="1591894">
    <property type="gene designation" value="Cfap300"/>
</dbReference>
<keyword evidence="6" id="KW-0206">Cytoskeleton</keyword>
<evidence type="ECO:0000313" key="9">
    <source>
        <dbReference type="Proteomes" id="UP000002494"/>
    </source>
</evidence>
<dbReference type="OrthoDB" id="10259249at2759"/>
<dbReference type="PANTHER" id="PTHR31078">
    <property type="entry name" value="CILIA- AND FLAGELLA-ASSOCIATED PROTEIN 300"/>
    <property type="match status" value="1"/>
</dbReference>
<reference evidence="8" key="3">
    <citation type="submission" date="2025-09" db="UniProtKB">
        <authorList>
            <consortium name="Ensembl"/>
        </authorList>
    </citation>
    <scope>IDENTIFICATION</scope>
    <source>
        <strain evidence="8">Brown Norway</strain>
    </source>
</reference>
<evidence type="ECO:0000313" key="8">
    <source>
        <dbReference type="Ensembl" id="ENSRNOP00000077604.1"/>
    </source>
</evidence>
<keyword evidence="5" id="KW-0963">Cytoplasm</keyword>
<dbReference type="OMA" id="FYHCYGV"/>
<evidence type="ECO:0000256" key="4">
    <source>
        <dbReference type="ARBA" id="ARBA00022174"/>
    </source>
</evidence>
<organism evidence="8 9">
    <name type="scientific">Rattus norvegicus</name>
    <name type="common">Rat</name>
    <dbReference type="NCBI Taxonomy" id="10116"/>
    <lineage>
        <taxon>Eukaryota</taxon>
        <taxon>Metazoa</taxon>
        <taxon>Chordata</taxon>
        <taxon>Craniata</taxon>
        <taxon>Vertebrata</taxon>
        <taxon>Euteleostomi</taxon>
        <taxon>Mammalia</taxon>
        <taxon>Eutheria</taxon>
        <taxon>Euarchontoglires</taxon>
        <taxon>Glires</taxon>
        <taxon>Rodentia</taxon>
        <taxon>Myomorpha</taxon>
        <taxon>Muroidea</taxon>
        <taxon>Muridae</taxon>
        <taxon>Murinae</taxon>
        <taxon>Rattus</taxon>
    </lineage>
</organism>
<reference evidence="8" key="2">
    <citation type="submission" date="2025-08" db="UniProtKB">
        <authorList>
            <consortium name="Ensembl"/>
        </authorList>
    </citation>
    <scope>IDENTIFICATION</scope>
    <source>
        <strain evidence="8">Brown Norway</strain>
    </source>
</reference>
<keyword evidence="9" id="KW-1185">Reference proteome</keyword>
<accession>A0A8I5Y6J4</accession>
<evidence type="ECO:0000256" key="2">
    <source>
        <dbReference type="ARBA" id="ARBA00004430"/>
    </source>
</evidence>
<comment type="similarity">
    <text evidence="3">Belongs to the CFAP300 family.</text>
</comment>
<dbReference type="PANTHER" id="PTHR31078:SF1">
    <property type="entry name" value="CILIA- AND FLAGELLA-ASSOCIATED PROTEIN 300"/>
    <property type="match status" value="1"/>
</dbReference>
<dbReference type="GeneTree" id="ENSGT00510000047559"/>
<evidence type="ECO:0000256" key="5">
    <source>
        <dbReference type="ARBA" id="ARBA00022490"/>
    </source>
</evidence>
<dbReference type="AlphaFoldDB" id="A0A8I5Y6J4"/>
<reference evidence="8" key="1">
    <citation type="submission" date="2024-01" db="EMBL/GenBank/DDBJ databases">
        <title>GRCr8: a new rat reference genome assembly contstructed from accurate long reads and long range scaffolding.</title>
        <authorList>
            <person name="Doris P.A."/>
            <person name="Kalbfleisch T."/>
            <person name="Li K."/>
            <person name="Howe K."/>
            <person name="Wood J."/>
        </authorList>
    </citation>
    <scope>NUCLEOTIDE SEQUENCE [LARGE SCALE GENOMIC DNA]</scope>
    <source>
        <strain evidence="8">Brown Norway</strain>
    </source>
</reference>
<dbReference type="GO" id="GO:0005930">
    <property type="term" value="C:axoneme"/>
    <property type="evidence" value="ECO:0007669"/>
    <property type="project" value="UniProtKB-SubCell"/>
</dbReference>
<dbReference type="InterPro" id="IPR029416">
    <property type="entry name" value="CFAP300"/>
</dbReference>
<proteinExistence type="inferred from homology"/>
<dbReference type="Pfam" id="PF14926">
    <property type="entry name" value="CFAP300"/>
    <property type="match status" value="1"/>
</dbReference>
<dbReference type="Ensembl" id="ENSRNOT00000116063.2">
    <property type="protein sequence ID" value="ENSRNOP00000077604.1"/>
    <property type="gene ID" value="ENSRNOG00000043410.3"/>
</dbReference>
<name>A0A8I5Y6J4_RAT</name>
<protein>
    <recommendedName>
        <fullName evidence="4">Cilia- and flagella-associated protein 300</fullName>
    </recommendedName>
</protein>
<evidence type="ECO:0000313" key="10">
    <source>
        <dbReference type="RGD" id="1591894"/>
    </source>
</evidence>
<evidence type="ECO:0000256" key="3">
    <source>
        <dbReference type="ARBA" id="ARBA00009205"/>
    </source>
</evidence>
<gene>
    <name evidence="8 10" type="primary">Cfap300</name>
</gene>
<sequence>METSTTFFPVAVSTMATGEPRDRGGYYFRFLPQRTFSSLSAREITNRLRQWSMLGRIQAQAFGFDQTFQPYQKDDFVTAFFKDPNVIPHLQLLAESSGQWTTLGTEVKRIEAINVPCTQLSMSFFQRLYDENIVRESGHIVKCLDSFCDPFLISDELRKVLLMEDSEKYEVFSPVEREEFLFCLFKHLCLGGSLCQYEDVLKPYLETAKLIYKDLVSVRKHPRTKEIQITSSVFKVKAYDSLGVCYPSPKEHEQTFSYFVVDPIKRHVNKGICLVGMTVHTFNLNAQEGAASFLYEFKAILIYRNKF</sequence>
<evidence type="ECO:0000256" key="6">
    <source>
        <dbReference type="ARBA" id="ARBA00023212"/>
    </source>
</evidence>
<dbReference type="Proteomes" id="UP000002494">
    <property type="component" value="Chromosome 8"/>
</dbReference>
<comment type="subcellular location">
    <subcellularLocation>
        <location evidence="2">Cytoplasm</location>
        <location evidence="2">Cytoskeleton</location>
        <location evidence="2">Cilium axoneme</location>
    </subcellularLocation>
</comment>
<comment type="function">
    <text evidence="1">Cilium- and flagellum-specific protein that plays a role in axonemal structure organization and motility. May play a role in outer and inner dynein arm assembly.</text>
</comment>